<name>A0A125W870_ENTFL</name>
<dbReference type="AlphaFoldDB" id="A0A125W870"/>
<comment type="caution">
    <text evidence="1">The sequence shown here is derived from an EMBL/GenBank/DDBJ whole genome shotgun (WGS) entry which is preliminary data.</text>
</comment>
<dbReference type="HOGENOM" id="CLU_3309153_0_0_9"/>
<dbReference type="EMBL" id="AEBR01000024">
    <property type="protein sequence ID" value="EFM83569.1"/>
    <property type="molecule type" value="Genomic_DNA"/>
</dbReference>
<evidence type="ECO:0000313" key="2">
    <source>
        <dbReference type="Proteomes" id="UP000004846"/>
    </source>
</evidence>
<protein>
    <submittedName>
        <fullName evidence="1">Uncharacterized protein</fullName>
    </submittedName>
</protein>
<evidence type="ECO:0000313" key="1">
    <source>
        <dbReference type="EMBL" id="EFM83569.1"/>
    </source>
</evidence>
<proteinExistence type="predicted"/>
<reference evidence="2" key="1">
    <citation type="submission" date="2010-07" db="EMBL/GenBank/DDBJ databases">
        <authorList>
            <person name="Weinstock G."/>
            <person name="Sodergren E."/>
            <person name="Clifton S."/>
            <person name="Fulton L."/>
            <person name="Fulton B."/>
            <person name="Courtney L."/>
            <person name="Fronick C."/>
            <person name="Harrison M."/>
            <person name="Strong C."/>
            <person name="Farmer C."/>
            <person name="Delahaunty K."/>
            <person name="Markovic C."/>
            <person name="Hall O."/>
            <person name="Minx P."/>
            <person name="Tomlinson C."/>
            <person name="Mitreva M."/>
            <person name="Hou S."/>
            <person name="Chen J."/>
            <person name="Wollam A."/>
            <person name="Pepin K.H."/>
            <person name="Johnson M."/>
            <person name="Bhonagiri V."/>
            <person name="Zhang X."/>
            <person name="Suruliraj S."/>
            <person name="Warren W."/>
            <person name="Chinwalla A."/>
            <person name="Mardis E.R."/>
            <person name="Wilson R.K."/>
        </authorList>
    </citation>
    <scope>NUCLEOTIDE SEQUENCE [LARGE SCALE GENOMIC DNA]</scope>
    <source>
        <strain evidence="2">TX4248</strain>
    </source>
</reference>
<organism evidence="1 2">
    <name type="scientific">Enterococcus faecalis TX4248</name>
    <dbReference type="NCBI Taxonomy" id="749495"/>
    <lineage>
        <taxon>Bacteria</taxon>
        <taxon>Bacillati</taxon>
        <taxon>Bacillota</taxon>
        <taxon>Bacilli</taxon>
        <taxon>Lactobacillales</taxon>
        <taxon>Enterococcaceae</taxon>
        <taxon>Enterococcus</taxon>
    </lineage>
</organism>
<accession>A0A125W870</accession>
<sequence>MNARFFVLGKCSLATCQISLGNLTEIVKLFCRNDKKVVN</sequence>
<dbReference type="Proteomes" id="UP000004846">
    <property type="component" value="Unassembled WGS sequence"/>
</dbReference>
<gene>
    <name evidence="1" type="ORF">HMPREF9498_00843</name>
</gene>